<proteinExistence type="predicted"/>
<sequence>MDPSMVQNWQDSQPQFDEIPKRARERILASEAQCGQECPSPWPFLAKCLPLGPQPRGSFPQRGLLYGCQAEELLLFLQNLPTARWNDQDVSLLLAEAYRLKFAFADAPNHYKK</sequence>
<name>G3IIA6_CRIGR</name>
<dbReference type="STRING" id="10029.G3IIA6"/>
<reference evidence="2" key="1">
    <citation type="journal article" date="2011" name="Nat. Biotechnol.">
        <title>The genomic sequence of the Chinese hamster ovary (CHO)-K1 cell line.</title>
        <authorList>
            <person name="Xu X."/>
            <person name="Nagarajan H."/>
            <person name="Lewis N.E."/>
            <person name="Pan S."/>
            <person name="Cai Z."/>
            <person name="Liu X."/>
            <person name="Chen W."/>
            <person name="Xie M."/>
            <person name="Wang W."/>
            <person name="Hammond S."/>
            <person name="Andersen M.R."/>
            <person name="Neff N."/>
            <person name="Passarelli B."/>
            <person name="Koh W."/>
            <person name="Fan H.C."/>
            <person name="Wang J."/>
            <person name="Gui Y."/>
            <person name="Lee K.H."/>
            <person name="Betenbaugh M.J."/>
            <person name="Quake S.R."/>
            <person name="Famili I."/>
            <person name="Palsson B.O."/>
            <person name="Wang J."/>
        </authorList>
    </citation>
    <scope>NUCLEOTIDE SEQUENCE [LARGE SCALE GENOMIC DNA]</scope>
    <source>
        <strain evidence="2">CHO K1 cell line</strain>
    </source>
</reference>
<protein>
    <submittedName>
        <fullName evidence="1">TBC1 domain family member 22A</fullName>
    </submittedName>
</protein>
<evidence type="ECO:0000313" key="2">
    <source>
        <dbReference type="Proteomes" id="UP000001075"/>
    </source>
</evidence>
<organism evidence="1 2">
    <name type="scientific">Cricetulus griseus</name>
    <name type="common">Chinese hamster</name>
    <name type="synonym">Cricetulus barabensis griseus</name>
    <dbReference type="NCBI Taxonomy" id="10029"/>
    <lineage>
        <taxon>Eukaryota</taxon>
        <taxon>Metazoa</taxon>
        <taxon>Chordata</taxon>
        <taxon>Craniata</taxon>
        <taxon>Vertebrata</taxon>
        <taxon>Euteleostomi</taxon>
        <taxon>Mammalia</taxon>
        <taxon>Eutheria</taxon>
        <taxon>Euarchontoglires</taxon>
        <taxon>Glires</taxon>
        <taxon>Rodentia</taxon>
        <taxon>Myomorpha</taxon>
        <taxon>Muroidea</taxon>
        <taxon>Cricetidae</taxon>
        <taxon>Cricetinae</taxon>
        <taxon>Cricetulus</taxon>
    </lineage>
</organism>
<dbReference type="Gene3D" id="1.10.472.80">
    <property type="entry name" value="Ypt/Rab-GAP domain of gyp1p, domain 3"/>
    <property type="match status" value="1"/>
</dbReference>
<dbReference type="InterPro" id="IPR035969">
    <property type="entry name" value="Rab-GAP_TBC_sf"/>
</dbReference>
<dbReference type="EMBL" id="JH002968">
    <property type="protein sequence ID" value="EGW12336.1"/>
    <property type="molecule type" value="Genomic_DNA"/>
</dbReference>
<evidence type="ECO:0000313" key="1">
    <source>
        <dbReference type="EMBL" id="EGW12336.1"/>
    </source>
</evidence>
<accession>G3IIA6</accession>
<gene>
    <name evidence="1" type="ORF">I79_023574</name>
</gene>
<dbReference type="AlphaFoldDB" id="G3IIA6"/>
<dbReference type="SUPFAM" id="SSF47923">
    <property type="entry name" value="Ypt/Rab-GAP domain of gyp1p"/>
    <property type="match status" value="1"/>
</dbReference>
<dbReference type="Proteomes" id="UP000001075">
    <property type="component" value="Unassembled WGS sequence"/>
</dbReference>
<dbReference type="InParanoid" id="G3IIA6"/>